<protein>
    <submittedName>
        <fullName evidence="2">Uncharacterized protein</fullName>
    </submittedName>
</protein>
<dbReference type="InParanoid" id="A0A4S2N4S7"/>
<organism evidence="2 3">
    <name type="scientific">Ascodesmis nigricans</name>
    <dbReference type="NCBI Taxonomy" id="341454"/>
    <lineage>
        <taxon>Eukaryota</taxon>
        <taxon>Fungi</taxon>
        <taxon>Dikarya</taxon>
        <taxon>Ascomycota</taxon>
        <taxon>Pezizomycotina</taxon>
        <taxon>Pezizomycetes</taxon>
        <taxon>Pezizales</taxon>
        <taxon>Ascodesmidaceae</taxon>
        <taxon>Ascodesmis</taxon>
    </lineage>
</organism>
<dbReference type="EMBL" id="ML220113">
    <property type="protein sequence ID" value="TGZ84096.1"/>
    <property type="molecule type" value="Genomic_DNA"/>
</dbReference>
<sequence length="416" mass="46066">MDHQIHSRQASFSTTSSVRASRLTLSDDHTTPSAPLLQEPPHPLPATPISLLSPQYTEQNQPSGETIYLTATQQSTNGCGSLTRKQGEMAGAGVSAEAWVTATSLVRNDGGQNGGSDSPVDRLYSPSNGQRGTRGYLATPQSLQPDSETHIASPPRVSVEPPQSVGDSDTQSIIDHRVLREGLTARYVETYDPLDHLNLQDTINQRNRFSRLTDLSSNIWSSPTGPTKLREELILNTGSPMSRLGRLIDLITNPFLAHANLPPSSLAAQQDFFACLYQTPEEFAPVEIFESGHSGFFSSQAGSSTRLPPRRRVTIVGGRVVPVSQRQPNPHGIEMQPILPGQSHTFSPKSWSTRSTKKFPEQIYICRSCSWDYKRRPLNSEQQKCWVMLCEKCKRDMGEVDLERFRRIWKGMVVGV</sequence>
<accession>A0A4S2N4S7</accession>
<proteinExistence type="predicted"/>
<keyword evidence="3" id="KW-1185">Reference proteome</keyword>
<feature type="region of interest" description="Disordered" evidence="1">
    <location>
        <begin position="106"/>
        <end position="172"/>
    </location>
</feature>
<dbReference type="AlphaFoldDB" id="A0A4S2N4S7"/>
<feature type="region of interest" description="Disordered" evidence="1">
    <location>
        <begin position="1"/>
        <end position="50"/>
    </location>
</feature>
<gene>
    <name evidence="2" type="ORF">EX30DRAFT_98883</name>
</gene>
<evidence type="ECO:0000313" key="3">
    <source>
        <dbReference type="Proteomes" id="UP000298138"/>
    </source>
</evidence>
<evidence type="ECO:0000313" key="2">
    <source>
        <dbReference type="EMBL" id="TGZ84096.1"/>
    </source>
</evidence>
<evidence type="ECO:0000256" key="1">
    <source>
        <dbReference type="SAM" id="MobiDB-lite"/>
    </source>
</evidence>
<feature type="compositionally biased region" description="Polar residues" evidence="1">
    <location>
        <begin position="7"/>
        <end position="19"/>
    </location>
</feature>
<name>A0A4S2N4S7_9PEZI</name>
<reference evidence="2 3" key="1">
    <citation type="submission" date="2019-04" db="EMBL/GenBank/DDBJ databases">
        <title>Comparative genomics and transcriptomics to analyze fruiting body development in filamentous ascomycetes.</title>
        <authorList>
            <consortium name="DOE Joint Genome Institute"/>
            <person name="Lutkenhaus R."/>
            <person name="Traeger S."/>
            <person name="Breuer J."/>
            <person name="Kuo A."/>
            <person name="Lipzen A."/>
            <person name="Pangilinan J."/>
            <person name="Dilworth D."/>
            <person name="Sandor L."/>
            <person name="Poggeler S."/>
            <person name="Barry K."/>
            <person name="Grigoriev I.V."/>
            <person name="Nowrousian M."/>
        </authorList>
    </citation>
    <scope>NUCLEOTIDE SEQUENCE [LARGE SCALE GENOMIC DNA]</scope>
    <source>
        <strain evidence="2 3">CBS 389.68</strain>
    </source>
</reference>
<dbReference type="Proteomes" id="UP000298138">
    <property type="component" value="Unassembled WGS sequence"/>
</dbReference>